<comment type="similarity">
    <text evidence="1">Belongs to the ATP-dependent AMP-binding enzyme family.</text>
</comment>
<keyword evidence="6" id="KW-1185">Reference proteome</keyword>
<dbReference type="GO" id="GO:0016405">
    <property type="term" value="F:CoA-ligase activity"/>
    <property type="evidence" value="ECO:0007669"/>
    <property type="project" value="TreeGrafter"/>
</dbReference>
<dbReference type="SUPFAM" id="SSF56801">
    <property type="entry name" value="Acetyl-CoA synthetase-like"/>
    <property type="match status" value="1"/>
</dbReference>
<dbReference type="InterPro" id="IPR042099">
    <property type="entry name" value="ANL_N_sf"/>
</dbReference>
<protein>
    <submittedName>
        <fullName evidence="5">AMP-binding protein</fullName>
    </submittedName>
</protein>
<dbReference type="InterPro" id="IPR025110">
    <property type="entry name" value="AMP-bd_C"/>
</dbReference>
<dbReference type="PROSITE" id="PS00455">
    <property type="entry name" value="AMP_BINDING"/>
    <property type="match status" value="1"/>
</dbReference>
<comment type="caution">
    <text evidence="5">The sequence shown here is derived from an EMBL/GenBank/DDBJ whole genome shotgun (WGS) entry which is preliminary data.</text>
</comment>
<evidence type="ECO:0000259" key="3">
    <source>
        <dbReference type="Pfam" id="PF00501"/>
    </source>
</evidence>
<organism evidence="5 6">
    <name type="scientific">Panacibacter microcysteis</name>
    <dbReference type="NCBI Taxonomy" id="2793269"/>
    <lineage>
        <taxon>Bacteria</taxon>
        <taxon>Pseudomonadati</taxon>
        <taxon>Bacteroidota</taxon>
        <taxon>Chitinophagia</taxon>
        <taxon>Chitinophagales</taxon>
        <taxon>Chitinophagaceae</taxon>
        <taxon>Panacibacter</taxon>
    </lineage>
</organism>
<evidence type="ECO:0000313" key="5">
    <source>
        <dbReference type="EMBL" id="MBG9378679.1"/>
    </source>
</evidence>
<dbReference type="InterPro" id="IPR000873">
    <property type="entry name" value="AMP-dep_synth/lig_dom"/>
</dbReference>
<dbReference type="InterPro" id="IPR045851">
    <property type="entry name" value="AMP-bd_C_sf"/>
</dbReference>
<name>A0A931H0E0_9BACT</name>
<dbReference type="Proteomes" id="UP000628448">
    <property type="component" value="Unassembled WGS sequence"/>
</dbReference>
<feature type="domain" description="AMP-dependent synthetase/ligase" evidence="3">
    <location>
        <begin position="11"/>
        <end position="371"/>
    </location>
</feature>
<dbReference type="PANTHER" id="PTHR24096">
    <property type="entry name" value="LONG-CHAIN-FATTY-ACID--COA LIGASE"/>
    <property type="match status" value="1"/>
</dbReference>
<evidence type="ECO:0000256" key="1">
    <source>
        <dbReference type="ARBA" id="ARBA00006432"/>
    </source>
</evidence>
<keyword evidence="2" id="KW-0436">Ligase</keyword>
<evidence type="ECO:0000313" key="6">
    <source>
        <dbReference type="Proteomes" id="UP000628448"/>
    </source>
</evidence>
<dbReference type="Gene3D" id="3.40.50.12780">
    <property type="entry name" value="N-terminal domain of ligase-like"/>
    <property type="match status" value="1"/>
</dbReference>
<evidence type="ECO:0000259" key="4">
    <source>
        <dbReference type="Pfam" id="PF13193"/>
    </source>
</evidence>
<dbReference type="AlphaFoldDB" id="A0A931H0E0"/>
<dbReference type="InterPro" id="IPR020845">
    <property type="entry name" value="AMP-binding_CS"/>
</dbReference>
<accession>A0A931H0E0</accession>
<dbReference type="Pfam" id="PF13193">
    <property type="entry name" value="AMP-binding_C"/>
    <property type="match status" value="1"/>
</dbReference>
<proteinExistence type="inferred from homology"/>
<dbReference type="Gene3D" id="3.30.300.30">
    <property type="match status" value="1"/>
</dbReference>
<gene>
    <name evidence="5" type="ORF">I5907_20775</name>
</gene>
<sequence length="516" mass="56874">MITTLRPMLAYRAQSHPARVAYVFEQQAYSYHEYYQNALSCAAYLRSLGLRKGDRIGILDLNNPGVIHLVTGAMLAGIIPVSINWRAMPQELLFILDNAGIKHFFYGAAFSKLIGFTPFPADVQKHEMESLQPTAAGSDVDDVEEDAMEQDVCAILYTSGTTGNPKGVMLTYANLFCCFQLCAYDTPSFGPDARNLVCGPMYSIFGFGAFYAGIYAGATNVLVRMFDAAAVCQSIVHQKVTNAVLVPVMFRLILAIEGTDKMDFSSLRHVQYGGSPVSGDVLLKISKLFHCRFTQVYGLTETAGVATALRFDDHENILASGDVVHNRLLMSAGKPSLGIEIKIVDDAGATAGTNIPGEVFLKGDNITKGYWNMQELTDKTFYADGWFSTGDIGYLDEAGYLFLVDRKNDMIVSKGVNIYPAEIEKILQQHTAFKDVAVIGIPDEKAGEAICAVVIPAVADITLQELQQWCIGKIADHKIPKRLDKVEDLPRNATGKVLRRLIREPYWKQEERMIKG</sequence>
<dbReference type="RefSeq" id="WP_196992773.1">
    <property type="nucleotide sequence ID" value="NZ_JADWYR010000003.1"/>
</dbReference>
<dbReference type="EMBL" id="JADWYR010000003">
    <property type="protein sequence ID" value="MBG9378679.1"/>
    <property type="molecule type" value="Genomic_DNA"/>
</dbReference>
<reference evidence="5" key="1">
    <citation type="submission" date="2020-11" db="EMBL/GenBank/DDBJ databases">
        <title>Bacterial whole genome sequence for Panacibacter sp. DH6.</title>
        <authorList>
            <person name="Le V."/>
            <person name="Ko S."/>
            <person name="Ahn C.-Y."/>
            <person name="Oh H.-M."/>
        </authorList>
    </citation>
    <scope>NUCLEOTIDE SEQUENCE</scope>
    <source>
        <strain evidence="5">DH6</strain>
    </source>
</reference>
<feature type="domain" description="AMP-binding enzyme C-terminal" evidence="4">
    <location>
        <begin position="422"/>
        <end position="496"/>
    </location>
</feature>
<dbReference type="Pfam" id="PF00501">
    <property type="entry name" value="AMP-binding"/>
    <property type="match status" value="1"/>
</dbReference>
<evidence type="ECO:0000256" key="2">
    <source>
        <dbReference type="ARBA" id="ARBA00022598"/>
    </source>
</evidence>
<dbReference type="PANTHER" id="PTHR24096:SF149">
    <property type="entry name" value="AMP-BINDING DOMAIN-CONTAINING PROTEIN-RELATED"/>
    <property type="match status" value="1"/>
</dbReference>